<evidence type="ECO:0000313" key="2">
    <source>
        <dbReference type="Proteomes" id="UP000680815"/>
    </source>
</evidence>
<dbReference type="RefSeq" id="WP_209354175.1">
    <property type="nucleotide sequence ID" value="NZ_JAGIYZ010000037.1"/>
</dbReference>
<gene>
    <name evidence="1" type="ORF">J5Y09_22860</name>
</gene>
<organism evidence="1 2">
    <name type="scientific">Roseomonas nitratireducens</name>
    <dbReference type="NCBI Taxonomy" id="2820810"/>
    <lineage>
        <taxon>Bacteria</taxon>
        <taxon>Pseudomonadati</taxon>
        <taxon>Pseudomonadota</taxon>
        <taxon>Alphaproteobacteria</taxon>
        <taxon>Acetobacterales</taxon>
        <taxon>Roseomonadaceae</taxon>
        <taxon>Roseomonas</taxon>
    </lineage>
</organism>
<accession>A0ABS4AZJ1</accession>
<name>A0ABS4AZJ1_9PROT</name>
<protein>
    <submittedName>
        <fullName evidence="1">Uncharacterized protein</fullName>
    </submittedName>
</protein>
<reference evidence="1 2" key="1">
    <citation type="submission" date="2021-03" db="EMBL/GenBank/DDBJ databases">
        <authorList>
            <person name="So Y."/>
        </authorList>
    </citation>
    <scope>NUCLEOTIDE SEQUENCE [LARGE SCALE GENOMIC DNA]</scope>
    <source>
        <strain evidence="1 2">PWR1</strain>
    </source>
</reference>
<sequence length="202" mass="20611">MRNTEARTPTTATARECPRGTDCDWIARPAAALEVLLTETLARARDEATPDAQRPGLLALLALLPQAMAARTLVSEGVLTPAAARAAMQSDFAKGYLFGLAASGGDPVAATPDAPTRRGTLIRLHAAIFGSAAALDLDRRWTAGALVVVGAGFGDGLLAAEADLAALAARLDAGAAPAMEGGLLRRILGAGRAGRGRAGRLH</sequence>
<dbReference type="EMBL" id="JAGIYZ010000037">
    <property type="protein sequence ID" value="MBP0466787.1"/>
    <property type="molecule type" value="Genomic_DNA"/>
</dbReference>
<evidence type="ECO:0000313" key="1">
    <source>
        <dbReference type="EMBL" id="MBP0466787.1"/>
    </source>
</evidence>
<dbReference type="Proteomes" id="UP000680815">
    <property type="component" value="Unassembled WGS sequence"/>
</dbReference>
<keyword evidence="2" id="KW-1185">Reference proteome</keyword>
<proteinExistence type="predicted"/>
<comment type="caution">
    <text evidence="1">The sequence shown here is derived from an EMBL/GenBank/DDBJ whole genome shotgun (WGS) entry which is preliminary data.</text>
</comment>